<dbReference type="EMBL" id="JBHSKT010000007">
    <property type="protein sequence ID" value="MFC5271548.1"/>
    <property type="molecule type" value="Genomic_DNA"/>
</dbReference>
<protein>
    <submittedName>
        <fullName evidence="1">Pseudouridylate synthase</fullName>
    </submittedName>
</protein>
<reference evidence="2" key="1">
    <citation type="journal article" date="2019" name="Int. J. Syst. Evol. Microbiol.">
        <title>The Global Catalogue of Microorganisms (GCM) 10K type strain sequencing project: providing services to taxonomists for standard genome sequencing and annotation.</title>
        <authorList>
            <consortium name="The Broad Institute Genomics Platform"/>
            <consortium name="The Broad Institute Genome Sequencing Center for Infectious Disease"/>
            <person name="Wu L."/>
            <person name="Ma J."/>
        </authorList>
    </citation>
    <scope>NUCLEOTIDE SEQUENCE [LARGE SCALE GENOMIC DNA]</scope>
    <source>
        <strain evidence="2">KACC 12602</strain>
    </source>
</reference>
<keyword evidence="2" id="KW-1185">Reference proteome</keyword>
<evidence type="ECO:0000313" key="1">
    <source>
        <dbReference type="EMBL" id="MFC5271548.1"/>
    </source>
</evidence>
<evidence type="ECO:0000313" key="2">
    <source>
        <dbReference type="Proteomes" id="UP001596161"/>
    </source>
</evidence>
<dbReference type="Proteomes" id="UP001596161">
    <property type="component" value="Unassembled WGS sequence"/>
</dbReference>
<organism evidence="1 2">
    <name type="scientific">Adhaeribacter terreus</name>
    <dbReference type="NCBI Taxonomy" id="529703"/>
    <lineage>
        <taxon>Bacteria</taxon>
        <taxon>Pseudomonadati</taxon>
        <taxon>Bacteroidota</taxon>
        <taxon>Cytophagia</taxon>
        <taxon>Cytophagales</taxon>
        <taxon>Hymenobacteraceae</taxon>
        <taxon>Adhaeribacter</taxon>
    </lineage>
</organism>
<sequence>MLPGPIPREKECFISFQEPIDSYALPEKFTYPFKYTPHPLCLLAAEELQRHLKAQTEWEHNFGLEEGKTGAVIGKMFGVLLVRNAQKEVGYLAAFSGKLAGGYHHANFVPPVYDSLLPGSFLNTGLQELTRMNLEISALQQNTTAQDQDKIALLKDLRRQHSVTLQEKLFDQYLFLNQAGQEKSLRTIFRENTSHGPGAGAGDCALPKLLQFAFQNILEPLAMAEFWWGLSPKSASWKHGHFYPSCREKCAPVLAHMLAGLEMDDKPDMIDEALLVA</sequence>
<dbReference type="RefSeq" id="WP_378017952.1">
    <property type="nucleotide sequence ID" value="NZ_JBHSKT010000007.1"/>
</dbReference>
<comment type="caution">
    <text evidence="1">The sequence shown here is derived from an EMBL/GenBank/DDBJ whole genome shotgun (WGS) entry which is preliminary data.</text>
</comment>
<accession>A0ABW0EE57</accession>
<name>A0ABW0EE57_9BACT</name>
<proteinExistence type="predicted"/>
<gene>
    <name evidence="1" type="ORF">ACFPIB_13060</name>
</gene>